<dbReference type="OrthoDB" id="10037790at2759"/>
<dbReference type="Pfam" id="PF08695">
    <property type="entry name" value="Coa1"/>
    <property type="match status" value="1"/>
</dbReference>
<dbReference type="GO" id="GO:0005743">
    <property type="term" value="C:mitochondrial inner membrane"/>
    <property type="evidence" value="ECO:0007669"/>
    <property type="project" value="TreeGrafter"/>
</dbReference>
<accession>A0A2Y9KRM1</accession>
<dbReference type="KEGG" id="elk:111157005"/>
<feature type="compositionally biased region" description="Polar residues" evidence="1">
    <location>
        <begin position="103"/>
        <end position="112"/>
    </location>
</feature>
<reference evidence="3" key="1">
    <citation type="submission" date="2025-08" db="UniProtKB">
        <authorList>
            <consortium name="RefSeq"/>
        </authorList>
    </citation>
    <scope>IDENTIFICATION</scope>
    <source>
        <tissue evidence="3">Blood</tissue>
    </source>
</reference>
<evidence type="ECO:0000313" key="2">
    <source>
        <dbReference type="Proteomes" id="UP000248482"/>
    </source>
</evidence>
<proteinExistence type="predicted"/>
<keyword evidence="2" id="KW-1185">Reference proteome</keyword>
<dbReference type="PANTHER" id="PTHR47148:SF1">
    <property type="entry name" value="CYTOCHROME C OXIDASE ASSEMBLY FACTOR 1 HOMOLOG"/>
    <property type="match status" value="1"/>
</dbReference>
<dbReference type="InterPro" id="IPR014807">
    <property type="entry name" value="Coa1"/>
</dbReference>
<sequence>MDSEKELLDGEGRVAVQDLPVWDGPAYLPIAANLAALEWWRGLFQLLEDRLKEQESRACDLETAACEDRAAPNCAVYLMALLWIRSAACPTGTGPQQPFAKQKSGSPSTCHFLTTKDSRKGKAASDHASPFVGSSDRLSGQKDPLPVYQPAGHKAAVLPGRAGLAGRRGPVRRAGGAECLLCAPRRPRGLGPGCGPLSGGRPRFAPGPARLSERTQAGTVASPPRFLFSFPFSTGPHPGEGPWHKPECNNKPVSFVFASPGSSMPWAFGRLVLSSGALAGGSCALVYYLTQKAFSKASYYQLALEQLHSHPEALEALGAPLSAHHLQLSDRDNFVDIASARLKIPVSGSKSQGLLHVHSSRDGPFQRWRLQEVVLKLQDGQQIPVFKLSENPGHEVENK</sequence>
<gene>
    <name evidence="3" type="primary">LOC111157005</name>
</gene>
<feature type="compositionally biased region" description="Basic and acidic residues" evidence="1">
    <location>
        <begin position="114"/>
        <end position="125"/>
    </location>
</feature>
<organism evidence="2 3">
    <name type="scientific">Enhydra lutris kenyoni</name>
    <name type="common">northern sea otter</name>
    <dbReference type="NCBI Taxonomy" id="391180"/>
    <lineage>
        <taxon>Eukaryota</taxon>
        <taxon>Metazoa</taxon>
        <taxon>Chordata</taxon>
        <taxon>Craniata</taxon>
        <taxon>Vertebrata</taxon>
        <taxon>Euteleostomi</taxon>
        <taxon>Mammalia</taxon>
        <taxon>Eutheria</taxon>
        <taxon>Laurasiatheria</taxon>
        <taxon>Carnivora</taxon>
        <taxon>Caniformia</taxon>
        <taxon>Musteloidea</taxon>
        <taxon>Mustelidae</taxon>
        <taxon>Lutrinae</taxon>
        <taxon>Enhydra</taxon>
    </lineage>
</organism>
<feature type="region of interest" description="Disordered" evidence="1">
    <location>
        <begin position="94"/>
        <end position="141"/>
    </location>
</feature>
<dbReference type="STRING" id="391180.A0A2Y9KRM1"/>
<dbReference type="PANTHER" id="PTHR47148">
    <property type="entry name" value="CYTOCHROME C OXIDASE ASSEMBLY FACTOR 1 HOMOLOG"/>
    <property type="match status" value="1"/>
</dbReference>
<name>A0A2Y9KRM1_ENHLU</name>
<protein>
    <submittedName>
        <fullName evidence="3">Uncharacterized protein LOC111157005</fullName>
    </submittedName>
</protein>
<evidence type="ECO:0000256" key="1">
    <source>
        <dbReference type="SAM" id="MobiDB-lite"/>
    </source>
</evidence>
<dbReference type="GeneID" id="111157005"/>
<dbReference type="RefSeq" id="XP_022373919.1">
    <property type="nucleotide sequence ID" value="XM_022518211.1"/>
</dbReference>
<evidence type="ECO:0000313" key="3">
    <source>
        <dbReference type="RefSeq" id="XP_022373919.1"/>
    </source>
</evidence>
<dbReference type="GO" id="GO:0033617">
    <property type="term" value="P:mitochondrial respiratory chain complex IV assembly"/>
    <property type="evidence" value="ECO:0007669"/>
    <property type="project" value="TreeGrafter"/>
</dbReference>
<dbReference type="GO" id="GO:0032981">
    <property type="term" value="P:mitochondrial respiratory chain complex I assembly"/>
    <property type="evidence" value="ECO:0007669"/>
    <property type="project" value="TreeGrafter"/>
</dbReference>
<dbReference type="Proteomes" id="UP000248482">
    <property type="component" value="Unplaced"/>
</dbReference>
<dbReference type="AlphaFoldDB" id="A0A2Y9KRM1"/>